<proteinExistence type="predicted"/>
<accession>A0AAD4Q7G2</accession>
<feature type="region of interest" description="Disordered" evidence="1">
    <location>
        <begin position="212"/>
        <end position="258"/>
    </location>
</feature>
<dbReference type="GO" id="GO:0004672">
    <property type="term" value="F:protein kinase activity"/>
    <property type="evidence" value="ECO:0007669"/>
    <property type="project" value="InterPro"/>
</dbReference>
<organism evidence="4 5">
    <name type="scientific">Lactarius akahatsu</name>
    <dbReference type="NCBI Taxonomy" id="416441"/>
    <lineage>
        <taxon>Eukaryota</taxon>
        <taxon>Fungi</taxon>
        <taxon>Dikarya</taxon>
        <taxon>Basidiomycota</taxon>
        <taxon>Agaricomycotina</taxon>
        <taxon>Agaricomycetes</taxon>
        <taxon>Russulales</taxon>
        <taxon>Russulaceae</taxon>
        <taxon>Lactarius</taxon>
    </lineage>
</organism>
<dbReference type="Proteomes" id="UP001201163">
    <property type="component" value="Unassembled WGS sequence"/>
</dbReference>
<dbReference type="AlphaFoldDB" id="A0AAD4Q7G2"/>
<dbReference type="Gene3D" id="1.10.510.10">
    <property type="entry name" value="Transferase(Phosphotransferase) domain 1"/>
    <property type="match status" value="1"/>
</dbReference>
<name>A0AAD4Q7G2_9AGAM</name>
<evidence type="ECO:0000256" key="1">
    <source>
        <dbReference type="SAM" id="MobiDB-lite"/>
    </source>
</evidence>
<feature type="chain" id="PRO_5041957538" description="Protein kinase domain-containing protein" evidence="2">
    <location>
        <begin position="30"/>
        <end position="258"/>
    </location>
</feature>
<sequence length="258" mass="29608">MAAPIPCVTLLVCVHCLFLLLLRRERTHSPPMRRARLRPHIIPHAITPNRPYCSTDQTGRGQYVFLVNMHPLETLGAGIGRVELGHHNISGEKSSRHVLDISRFILRFFSSFRPVYPALILFNLYSEYQMPRLLPNSYERCGQRNCTIREAALYIVVFEYINGGQVPDYIVSHGHLRKLVARKIARQIGSALEYCHKNNVVYRFRPQNQEPSHFTRASTTQNYDAQVTPSPTTPAFQQQQQQQPPAPCTRSRPADYET</sequence>
<feature type="compositionally biased region" description="Low complexity" evidence="1">
    <location>
        <begin position="228"/>
        <end position="243"/>
    </location>
</feature>
<dbReference type="InterPro" id="IPR000719">
    <property type="entry name" value="Prot_kinase_dom"/>
</dbReference>
<dbReference type="InterPro" id="IPR011009">
    <property type="entry name" value="Kinase-like_dom_sf"/>
</dbReference>
<dbReference type="EMBL" id="JAKELL010000327">
    <property type="protein sequence ID" value="KAH8977314.1"/>
    <property type="molecule type" value="Genomic_DNA"/>
</dbReference>
<gene>
    <name evidence="4" type="ORF">EDB92DRAFT_2108741</name>
</gene>
<evidence type="ECO:0000313" key="5">
    <source>
        <dbReference type="Proteomes" id="UP001201163"/>
    </source>
</evidence>
<feature type="compositionally biased region" description="Polar residues" evidence="1">
    <location>
        <begin position="212"/>
        <end position="227"/>
    </location>
</feature>
<dbReference type="GO" id="GO:0005524">
    <property type="term" value="F:ATP binding"/>
    <property type="evidence" value="ECO:0007669"/>
    <property type="project" value="InterPro"/>
</dbReference>
<keyword evidence="2" id="KW-0732">Signal</keyword>
<keyword evidence="5" id="KW-1185">Reference proteome</keyword>
<dbReference type="Pfam" id="PF00069">
    <property type="entry name" value="Pkinase"/>
    <property type="match status" value="1"/>
</dbReference>
<evidence type="ECO:0000259" key="3">
    <source>
        <dbReference type="Pfam" id="PF00069"/>
    </source>
</evidence>
<comment type="caution">
    <text evidence="4">The sequence shown here is derived from an EMBL/GenBank/DDBJ whole genome shotgun (WGS) entry which is preliminary data.</text>
</comment>
<dbReference type="SUPFAM" id="SSF56112">
    <property type="entry name" value="Protein kinase-like (PK-like)"/>
    <property type="match status" value="1"/>
</dbReference>
<evidence type="ECO:0000313" key="4">
    <source>
        <dbReference type="EMBL" id="KAH8977314.1"/>
    </source>
</evidence>
<feature type="domain" description="Protein kinase" evidence="3">
    <location>
        <begin position="152"/>
        <end position="203"/>
    </location>
</feature>
<reference evidence="4" key="1">
    <citation type="submission" date="2022-01" db="EMBL/GenBank/DDBJ databases">
        <title>Comparative genomics reveals a dynamic genome evolution in the ectomycorrhizal milk-cap (Lactarius) mushrooms.</title>
        <authorList>
            <consortium name="DOE Joint Genome Institute"/>
            <person name="Lebreton A."/>
            <person name="Tang N."/>
            <person name="Kuo A."/>
            <person name="LaButti K."/>
            <person name="Drula E."/>
            <person name="Barry K."/>
            <person name="Clum A."/>
            <person name="Lipzen A."/>
            <person name="Mousain D."/>
            <person name="Ng V."/>
            <person name="Wang R."/>
            <person name="Wang X."/>
            <person name="Dai Y."/>
            <person name="Henrissat B."/>
            <person name="Grigoriev I.V."/>
            <person name="Guerin-Laguette A."/>
            <person name="Yu F."/>
            <person name="Martin F.M."/>
        </authorList>
    </citation>
    <scope>NUCLEOTIDE SEQUENCE</scope>
    <source>
        <strain evidence="4">QP</strain>
    </source>
</reference>
<evidence type="ECO:0000256" key="2">
    <source>
        <dbReference type="SAM" id="SignalP"/>
    </source>
</evidence>
<protein>
    <recommendedName>
        <fullName evidence="3">Protein kinase domain-containing protein</fullName>
    </recommendedName>
</protein>
<feature type="signal peptide" evidence="2">
    <location>
        <begin position="1"/>
        <end position="29"/>
    </location>
</feature>